<evidence type="ECO:0000313" key="2">
    <source>
        <dbReference type="Proteomes" id="UP000707206"/>
    </source>
</evidence>
<sequence length="193" mass="21553">MKTLKFKFVRNGLAAIGMVLLFVTSCQKERTEEPISTDNSLETALENDQDALEMMRLAEENADEILAALKKQNISIDAFRSMYEANDEAQIAQALNLDVNAMLERNHRIRTLAQTINNRYPDLESRVDDGQVYEDPFVTMGYALDGTGKGKCSGWRNWRNIAKYTVCVAACATSTAGTAYALCSLVCYFSFCT</sequence>
<accession>A0A967E784</accession>
<reference evidence="1" key="1">
    <citation type="submission" date="2019-07" db="EMBL/GenBank/DDBJ databases">
        <authorList>
            <person name="De-Chao Zhang Q."/>
        </authorList>
    </citation>
    <scope>NUCLEOTIDE SEQUENCE</scope>
    <source>
        <strain evidence="1">TP-CH-4</strain>
    </source>
</reference>
<evidence type="ECO:0000313" key="1">
    <source>
        <dbReference type="EMBL" id="NHF59974.1"/>
    </source>
</evidence>
<protein>
    <submittedName>
        <fullName evidence="1">Uncharacterized protein</fullName>
    </submittedName>
</protein>
<dbReference type="RefSeq" id="WP_152574479.1">
    <property type="nucleotide sequence ID" value="NZ_VIKU02000003.1"/>
</dbReference>
<organism evidence="1 2">
    <name type="scientific">Pelagihabitans pacificus</name>
    <dbReference type="NCBI Taxonomy" id="2696054"/>
    <lineage>
        <taxon>Bacteria</taxon>
        <taxon>Pseudomonadati</taxon>
        <taxon>Bacteroidota</taxon>
        <taxon>Flavobacteriia</taxon>
        <taxon>Flavobacteriales</taxon>
        <taxon>Flavobacteriaceae</taxon>
        <taxon>Pelagihabitans</taxon>
    </lineage>
</organism>
<comment type="caution">
    <text evidence="1">The sequence shown here is derived from an EMBL/GenBank/DDBJ whole genome shotgun (WGS) entry which is preliminary data.</text>
</comment>
<dbReference type="PROSITE" id="PS51257">
    <property type="entry name" value="PROKAR_LIPOPROTEIN"/>
    <property type="match status" value="1"/>
</dbReference>
<dbReference type="AlphaFoldDB" id="A0A967E784"/>
<gene>
    <name evidence="1" type="ORF">FK220_011520</name>
</gene>
<proteinExistence type="predicted"/>
<reference evidence="1" key="2">
    <citation type="submission" date="2020-03" db="EMBL/GenBank/DDBJ databases">
        <title>Flavobacteriaceae bacterium strain TP-CH-4, a member of the family Flavobacteriaceae isolated from a deep-sea seamount.</title>
        <authorList>
            <person name="Zhang D.-C."/>
        </authorList>
    </citation>
    <scope>NUCLEOTIDE SEQUENCE</scope>
    <source>
        <strain evidence="1">TP-CH-4</strain>
    </source>
</reference>
<name>A0A967E784_9FLAO</name>
<keyword evidence="2" id="KW-1185">Reference proteome</keyword>
<dbReference type="Proteomes" id="UP000707206">
    <property type="component" value="Unassembled WGS sequence"/>
</dbReference>
<dbReference type="EMBL" id="VIKU02000003">
    <property type="protein sequence ID" value="NHF59974.1"/>
    <property type="molecule type" value="Genomic_DNA"/>
</dbReference>